<gene>
    <name evidence="1" type="ORF">HF690_12420</name>
</gene>
<evidence type="ECO:0000313" key="2">
    <source>
        <dbReference type="Proteomes" id="UP000541636"/>
    </source>
</evidence>
<dbReference type="EMBL" id="JAAZQD010000005">
    <property type="protein sequence ID" value="NKZ39752.1"/>
    <property type="molecule type" value="Genomic_DNA"/>
</dbReference>
<proteinExistence type="predicted"/>
<comment type="caution">
    <text evidence="1">The sequence shown here is derived from an EMBL/GenBank/DDBJ whole genome shotgun (WGS) entry which is preliminary data.</text>
</comment>
<sequence>MCDASFPCSSGDAYSGGGGEVVKNVVASRGLREQESGLENEVIAVATKALKDAMENTYKTRDAAAKAWAAIVQPLADRFNTEIGSKLFTMDGNPSGKTKIGSPTSDGILCSLNAGCEVNVRLGGNVPGGMLSGYIHTHPYNDNFSADDIYAAYELSRHSFVENDFSAYVTLSNGHVYRWSTDEMRKNYQPTYQAHVDKKTYIRVQ</sequence>
<reference evidence="1 2" key="1">
    <citation type="journal article" date="2017" name="Int. J. Syst. Evol. Microbiol.">
        <title>Oleiagrimonas citrea sp. nov., a marine bacterium isolated from tidal flat sediment and emended description of the genus Oleiagrimonas Fang et al. 2015 and Oleiagrimonas soli.</title>
        <authorList>
            <person name="Yang S.H."/>
            <person name="Seo H.S."/>
            <person name="Seong C.N."/>
            <person name="Kwon K.K."/>
        </authorList>
    </citation>
    <scope>NUCLEOTIDE SEQUENCE [LARGE SCALE GENOMIC DNA]</scope>
    <source>
        <strain evidence="1 2">MEBiC09124</strain>
    </source>
</reference>
<name>A0A846ZPD8_9GAMM</name>
<keyword evidence="2" id="KW-1185">Reference proteome</keyword>
<accession>A0A846ZPD8</accession>
<evidence type="ECO:0000313" key="1">
    <source>
        <dbReference type="EMBL" id="NKZ39752.1"/>
    </source>
</evidence>
<dbReference type="AlphaFoldDB" id="A0A846ZPD8"/>
<dbReference type="Proteomes" id="UP000541636">
    <property type="component" value="Unassembled WGS sequence"/>
</dbReference>
<protein>
    <submittedName>
        <fullName evidence="1">Uncharacterized protein</fullName>
    </submittedName>
</protein>
<organism evidence="1 2">
    <name type="scientific">Oleiagrimonas citrea</name>
    <dbReference type="NCBI Taxonomy" id="1665687"/>
    <lineage>
        <taxon>Bacteria</taxon>
        <taxon>Pseudomonadati</taxon>
        <taxon>Pseudomonadota</taxon>
        <taxon>Gammaproteobacteria</taxon>
        <taxon>Lysobacterales</taxon>
        <taxon>Rhodanobacteraceae</taxon>
        <taxon>Oleiagrimonas</taxon>
    </lineage>
</organism>
<dbReference type="RefSeq" id="WP_168609670.1">
    <property type="nucleotide sequence ID" value="NZ_JAAZQD010000005.1"/>
</dbReference>